<keyword evidence="4 6" id="KW-1133">Transmembrane helix</keyword>
<feature type="transmembrane region" description="Helical" evidence="6">
    <location>
        <begin position="7"/>
        <end position="27"/>
    </location>
</feature>
<feature type="transmembrane region" description="Helical" evidence="6">
    <location>
        <begin position="85"/>
        <end position="106"/>
    </location>
</feature>
<dbReference type="Proteomes" id="UP000199071">
    <property type="component" value="Unassembled WGS sequence"/>
</dbReference>
<evidence type="ECO:0000256" key="3">
    <source>
        <dbReference type="ARBA" id="ARBA00022692"/>
    </source>
</evidence>
<keyword evidence="5 6" id="KW-0472">Membrane</keyword>
<reference evidence="7 8" key="1">
    <citation type="submission" date="2016-10" db="EMBL/GenBank/DDBJ databases">
        <authorList>
            <person name="de Groot N.N."/>
        </authorList>
    </citation>
    <scope>NUCLEOTIDE SEQUENCE [LARGE SCALE GENOMIC DNA]</scope>
    <source>
        <strain evidence="7 8">ATCC 35022</strain>
    </source>
</reference>
<sequence>MTVFGGRIGLFLWMLAIAAAIVAPLVFTGGVSRNLAILALLFAVVASNWDLTLGYAGIFNFAHVAFFGIGGYVSAIATIHFGIPIWLDILLAVAFVAVLAAVTAALAVRLRGIYVALVTFAFVQLCVALIISQKWLTGGAVGLVGVPDLELFGFRFGSSAMSYFYLAEALLIGSTLFLRWLVRSDFGLSLVALRDNEAYAVSRGMSATRQRVLAMVASSLFTSAAGAVYAHYLIVASPDVFSFSLTTLILSMVLLGGTATIFGPIVAAIALTVVTEQLASFGVVRFMIIAVLIVLTLRFVPGGLWSLGEIFTARRGAKGEESAR</sequence>
<dbReference type="GO" id="GO:0005886">
    <property type="term" value="C:plasma membrane"/>
    <property type="evidence" value="ECO:0007669"/>
    <property type="project" value="UniProtKB-SubCell"/>
</dbReference>
<feature type="transmembrane region" description="Helical" evidence="6">
    <location>
        <begin position="212"/>
        <end position="234"/>
    </location>
</feature>
<evidence type="ECO:0000256" key="4">
    <source>
        <dbReference type="ARBA" id="ARBA00022989"/>
    </source>
</evidence>
<feature type="transmembrane region" description="Helical" evidence="6">
    <location>
        <begin position="113"/>
        <end position="131"/>
    </location>
</feature>
<evidence type="ECO:0000313" key="7">
    <source>
        <dbReference type="EMBL" id="SDB24960.1"/>
    </source>
</evidence>
<evidence type="ECO:0000313" key="8">
    <source>
        <dbReference type="Proteomes" id="UP000199071"/>
    </source>
</evidence>
<keyword evidence="2" id="KW-1003">Cell membrane</keyword>
<protein>
    <submittedName>
        <fullName evidence="7">Branched-chain amino acid transport system permease protein</fullName>
    </submittedName>
</protein>
<accession>A0A1G6BWI3</accession>
<dbReference type="CDD" id="cd06581">
    <property type="entry name" value="TM_PBP1_LivM_like"/>
    <property type="match status" value="1"/>
</dbReference>
<comment type="subcellular location">
    <subcellularLocation>
        <location evidence="1">Cell membrane</location>
        <topology evidence="1">Multi-pass membrane protein</topology>
    </subcellularLocation>
</comment>
<organism evidence="7 8">
    <name type="scientific">Bauldia litoralis</name>
    <dbReference type="NCBI Taxonomy" id="665467"/>
    <lineage>
        <taxon>Bacteria</taxon>
        <taxon>Pseudomonadati</taxon>
        <taxon>Pseudomonadota</taxon>
        <taxon>Alphaproteobacteria</taxon>
        <taxon>Hyphomicrobiales</taxon>
        <taxon>Kaistiaceae</taxon>
        <taxon>Bauldia</taxon>
    </lineage>
</organism>
<dbReference type="OrthoDB" id="9804361at2"/>
<keyword evidence="8" id="KW-1185">Reference proteome</keyword>
<keyword evidence="3 6" id="KW-0812">Transmembrane</keyword>
<evidence type="ECO:0000256" key="1">
    <source>
        <dbReference type="ARBA" id="ARBA00004651"/>
    </source>
</evidence>
<evidence type="ECO:0000256" key="6">
    <source>
        <dbReference type="SAM" id="Phobius"/>
    </source>
</evidence>
<evidence type="ECO:0000256" key="2">
    <source>
        <dbReference type="ARBA" id="ARBA00022475"/>
    </source>
</evidence>
<dbReference type="AlphaFoldDB" id="A0A1G6BWI3"/>
<feature type="transmembrane region" description="Helical" evidence="6">
    <location>
        <begin position="278"/>
        <end position="300"/>
    </location>
</feature>
<dbReference type="RefSeq" id="WP_090876198.1">
    <property type="nucleotide sequence ID" value="NZ_FMXQ01000003.1"/>
</dbReference>
<dbReference type="STRING" id="665467.SAMN02982931_01936"/>
<feature type="transmembrane region" description="Helical" evidence="6">
    <location>
        <begin position="240"/>
        <end position="271"/>
    </location>
</feature>
<feature type="transmembrane region" description="Helical" evidence="6">
    <location>
        <begin position="163"/>
        <end position="182"/>
    </location>
</feature>
<proteinExistence type="predicted"/>
<dbReference type="InterPro" id="IPR001851">
    <property type="entry name" value="ABC_transp_permease"/>
</dbReference>
<feature type="transmembrane region" description="Helical" evidence="6">
    <location>
        <begin position="58"/>
        <end position="79"/>
    </location>
</feature>
<gene>
    <name evidence="7" type="ORF">SAMN02982931_01936</name>
</gene>
<dbReference type="PANTHER" id="PTHR30482">
    <property type="entry name" value="HIGH-AFFINITY BRANCHED-CHAIN AMINO ACID TRANSPORT SYSTEM PERMEASE"/>
    <property type="match status" value="1"/>
</dbReference>
<dbReference type="GO" id="GO:0015658">
    <property type="term" value="F:branched-chain amino acid transmembrane transporter activity"/>
    <property type="evidence" value="ECO:0007669"/>
    <property type="project" value="InterPro"/>
</dbReference>
<dbReference type="EMBL" id="FMXQ01000003">
    <property type="protein sequence ID" value="SDB24960.1"/>
    <property type="molecule type" value="Genomic_DNA"/>
</dbReference>
<feature type="transmembrane region" description="Helical" evidence="6">
    <location>
        <begin position="33"/>
        <end position="51"/>
    </location>
</feature>
<dbReference type="Pfam" id="PF02653">
    <property type="entry name" value="BPD_transp_2"/>
    <property type="match status" value="1"/>
</dbReference>
<dbReference type="PANTHER" id="PTHR30482:SF10">
    <property type="entry name" value="HIGH-AFFINITY BRANCHED-CHAIN AMINO ACID TRANSPORT PROTEIN BRAE"/>
    <property type="match status" value="1"/>
</dbReference>
<name>A0A1G6BWI3_9HYPH</name>
<dbReference type="InterPro" id="IPR043428">
    <property type="entry name" value="LivM-like"/>
</dbReference>
<evidence type="ECO:0000256" key="5">
    <source>
        <dbReference type="ARBA" id="ARBA00023136"/>
    </source>
</evidence>